<dbReference type="PROSITE" id="PS00678">
    <property type="entry name" value="WD_REPEATS_1"/>
    <property type="match status" value="1"/>
</dbReference>
<name>A0AAF3EV69_9BILA</name>
<feature type="repeat" description="WD" evidence="3">
    <location>
        <begin position="91"/>
        <end position="124"/>
    </location>
</feature>
<protein>
    <submittedName>
        <fullName evidence="5">Uncharacterized protein</fullName>
    </submittedName>
</protein>
<dbReference type="InterPro" id="IPR036322">
    <property type="entry name" value="WD40_repeat_dom_sf"/>
</dbReference>
<dbReference type="AlphaFoldDB" id="A0AAF3EV69"/>
<dbReference type="WBParaSite" id="MBELARI_LOCUS18098">
    <property type="protein sequence ID" value="MBELARI_LOCUS18098"/>
    <property type="gene ID" value="MBELARI_LOCUS18098"/>
</dbReference>
<dbReference type="Gene3D" id="2.130.10.10">
    <property type="entry name" value="YVTN repeat-like/Quinoprotein amine dehydrogenase"/>
    <property type="match status" value="1"/>
</dbReference>
<dbReference type="PROSITE" id="PS50082">
    <property type="entry name" value="WD_REPEATS_2"/>
    <property type="match status" value="1"/>
</dbReference>
<dbReference type="InterPro" id="IPR001680">
    <property type="entry name" value="WD40_rpt"/>
</dbReference>
<sequence length="125" mass="14107">MASSVNNFVILDQTLIMFDVEQVENASQTITIRRHPDCKVPVCWCLLTNGPTRYMVAPNGGIINNSNPLQLRNLLERLFISPRNAHVPRFTLDFNPNLPNCLATGGDDGVIRIWDTDSRKRRSTV</sequence>
<proteinExistence type="predicted"/>
<evidence type="ECO:0000256" key="3">
    <source>
        <dbReference type="PROSITE-ProRule" id="PRU00221"/>
    </source>
</evidence>
<dbReference type="Proteomes" id="UP000887575">
    <property type="component" value="Unassembled WGS sequence"/>
</dbReference>
<keyword evidence="4" id="KW-1185">Reference proteome</keyword>
<reference evidence="5" key="1">
    <citation type="submission" date="2024-02" db="UniProtKB">
        <authorList>
            <consortium name="WormBaseParasite"/>
        </authorList>
    </citation>
    <scope>IDENTIFICATION</scope>
</reference>
<organism evidence="4 5">
    <name type="scientific">Mesorhabditis belari</name>
    <dbReference type="NCBI Taxonomy" id="2138241"/>
    <lineage>
        <taxon>Eukaryota</taxon>
        <taxon>Metazoa</taxon>
        <taxon>Ecdysozoa</taxon>
        <taxon>Nematoda</taxon>
        <taxon>Chromadorea</taxon>
        <taxon>Rhabditida</taxon>
        <taxon>Rhabditina</taxon>
        <taxon>Rhabditomorpha</taxon>
        <taxon>Rhabditoidea</taxon>
        <taxon>Rhabditidae</taxon>
        <taxon>Mesorhabditinae</taxon>
        <taxon>Mesorhabditis</taxon>
    </lineage>
</organism>
<accession>A0AAF3EV69</accession>
<dbReference type="InterPro" id="IPR019775">
    <property type="entry name" value="WD40_repeat_CS"/>
</dbReference>
<keyword evidence="2" id="KW-0677">Repeat</keyword>
<dbReference type="InterPro" id="IPR015943">
    <property type="entry name" value="WD40/YVTN_repeat-like_dom_sf"/>
</dbReference>
<keyword evidence="1 3" id="KW-0853">WD repeat</keyword>
<evidence type="ECO:0000313" key="4">
    <source>
        <dbReference type="Proteomes" id="UP000887575"/>
    </source>
</evidence>
<dbReference type="SUPFAM" id="SSF50978">
    <property type="entry name" value="WD40 repeat-like"/>
    <property type="match status" value="1"/>
</dbReference>
<evidence type="ECO:0000256" key="1">
    <source>
        <dbReference type="ARBA" id="ARBA00022574"/>
    </source>
</evidence>
<evidence type="ECO:0000256" key="2">
    <source>
        <dbReference type="ARBA" id="ARBA00022737"/>
    </source>
</evidence>
<evidence type="ECO:0000313" key="5">
    <source>
        <dbReference type="WBParaSite" id="MBELARI_LOCUS18098"/>
    </source>
</evidence>